<gene>
    <name evidence="2" type="ORF">ABLG96_04990</name>
</gene>
<dbReference type="Gene3D" id="3.30.420.40">
    <property type="match status" value="2"/>
</dbReference>
<dbReference type="InterPro" id="IPR036390">
    <property type="entry name" value="WH_DNA-bd_sf"/>
</dbReference>
<dbReference type="SUPFAM" id="SSF46785">
    <property type="entry name" value="Winged helix' DNA-binding domain"/>
    <property type="match status" value="1"/>
</dbReference>
<dbReference type="RefSeq" id="WP_353650294.1">
    <property type="nucleotide sequence ID" value="NZ_CP159218.1"/>
</dbReference>
<dbReference type="InterPro" id="IPR000600">
    <property type="entry name" value="ROK"/>
</dbReference>
<reference evidence="2" key="1">
    <citation type="submission" date="2024-05" db="EMBL/GenBank/DDBJ databases">
        <authorList>
            <person name="Cai S.Y."/>
            <person name="Jin L.M."/>
            <person name="Li H.R."/>
        </authorList>
    </citation>
    <scope>NUCLEOTIDE SEQUENCE</scope>
    <source>
        <strain evidence="2">A5-74</strain>
    </source>
</reference>
<organism evidence="2">
    <name type="scientific">Nakamurella sp. A5-74</name>
    <dbReference type="NCBI Taxonomy" id="3158264"/>
    <lineage>
        <taxon>Bacteria</taxon>
        <taxon>Bacillati</taxon>
        <taxon>Actinomycetota</taxon>
        <taxon>Actinomycetes</taxon>
        <taxon>Nakamurellales</taxon>
        <taxon>Nakamurellaceae</taxon>
        <taxon>Nakamurella</taxon>
    </lineage>
</organism>
<evidence type="ECO:0000313" key="2">
    <source>
        <dbReference type="EMBL" id="XCG64681.1"/>
    </source>
</evidence>
<dbReference type="InterPro" id="IPR043129">
    <property type="entry name" value="ATPase_NBD"/>
</dbReference>
<proteinExistence type="inferred from homology"/>
<sequence>MSSVGSPPPRPVTSHQLRRVSADALLAVLRVGEVMTASQLMEATGFSRTSVHEVCADLLRLGRIIEVDGGTPVAARGMSGGRGRPPRRYAFAADSGAVVAVDLGVHTITVWVTDLRGVLRGVSERTLPDPVTADRTALLDELVGRALTGAGMRTAEVLVAVVGVPSSLSAVQQIEYPAEQRGVALATAWATGRGWPVLIENDANLAALGERWSGVARSLDNVVVVLAGERLGAGILMGGRLVRGEHGSAGELRFVSLMPAIGPEVLGIARHARELAAAAIADGTATFGAAAQRAAVDGTAAVDTPDMSARAVFRAAADGDESALRIVRTVCERLAHLVGVLATLLDPAMVVISGGVADAGRLLVDTIQQLLPAAMIDNPPLVVASSLGADAVVTGGVRLGLDHLENHLLDGLVG</sequence>
<dbReference type="Gene3D" id="1.10.10.10">
    <property type="entry name" value="Winged helix-like DNA-binding domain superfamily/Winged helix DNA-binding domain"/>
    <property type="match status" value="1"/>
</dbReference>
<dbReference type="Pfam" id="PF00480">
    <property type="entry name" value="ROK"/>
    <property type="match status" value="1"/>
</dbReference>
<dbReference type="AlphaFoldDB" id="A0AAU8DRQ3"/>
<dbReference type="InterPro" id="IPR036388">
    <property type="entry name" value="WH-like_DNA-bd_sf"/>
</dbReference>
<dbReference type="PANTHER" id="PTHR18964">
    <property type="entry name" value="ROK (REPRESSOR, ORF, KINASE) FAMILY"/>
    <property type="match status" value="1"/>
</dbReference>
<dbReference type="PANTHER" id="PTHR18964:SF149">
    <property type="entry name" value="BIFUNCTIONAL UDP-N-ACETYLGLUCOSAMINE 2-EPIMERASE_N-ACETYLMANNOSAMINE KINASE"/>
    <property type="match status" value="1"/>
</dbReference>
<accession>A0AAU8DRQ3</accession>
<dbReference type="SUPFAM" id="SSF53067">
    <property type="entry name" value="Actin-like ATPase domain"/>
    <property type="match status" value="1"/>
</dbReference>
<dbReference type="EMBL" id="CP159218">
    <property type="protein sequence ID" value="XCG64681.1"/>
    <property type="molecule type" value="Genomic_DNA"/>
</dbReference>
<name>A0AAU8DRQ3_9ACTN</name>
<comment type="similarity">
    <text evidence="1">Belongs to the ROK (NagC/XylR) family.</text>
</comment>
<protein>
    <submittedName>
        <fullName evidence="2">ROK family protein</fullName>
    </submittedName>
</protein>
<evidence type="ECO:0000256" key="1">
    <source>
        <dbReference type="ARBA" id="ARBA00006479"/>
    </source>
</evidence>